<organism evidence="1">
    <name type="scientific">bioreactor metagenome</name>
    <dbReference type="NCBI Taxonomy" id="1076179"/>
    <lineage>
        <taxon>unclassified sequences</taxon>
        <taxon>metagenomes</taxon>
        <taxon>ecological metagenomes</taxon>
    </lineage>
</organism>
<evidence type="ECO:0000313" key="1">
    <source>
        <dbReference type="EMBL" id="MPM17814.1"/>
    </source>
</evidence>
<dbReference type="EMBL" id="VSSQ01002866">
    <property type="protein sequence ID" value="MPM17814.1"/>
    <property type="molecule type" value="Genomic_DNA"/>
</dbReference>
<dbReference type="AlphaFoldDB" id="A0A644XUL8"/>
<accession>A0A644XUL8</accession>
<name>A0A644XUL8_9ZZZZ</name>
<protein>
    <submittedName>
        <fullName evidence="1">Uncharacterized protein</fullName>
    </submittedName>
</protein>
<gene>
    <name evidence="1" type="ORF">SDC9_64213</name>
</gene>
<sequence length="105" mass="11519">MVSFGKLAVTLSATARGVPAGDVDAALCLEVLSEGASHLRKTFLADTLASITGQSDPFGMLETVKQATVFDLRTSLALSQNTDWELLRAHLKRYVEEIRRVQRKE</sequence>
<reference evidence="1" key="1">
    <citation type="submission" date="2019-08" db="EMBL/GenBank/DDBJ databases">
        <authorList>
            <person name="Kucharzyk K."/>
            <person name="Murdoch R.W."/>
            <person name="Higgins S."/>
            <person name="Loffler F."/>
        </authorList>
    </citation>
    <scope>NUCLEOTIDE SEQUENCE</scope>
</reference>
<comment type="caution">
    <text evidence="1">The sequence shown here is derived from an EMBL/GenBank/DDBJ whole genome shotgun (WGS) entry which is preliminary data.</text>
</comment>
<proteinExistence type="predicted"/>